<dbReference type="Proteomes" id="UP000265140">
    <property type="component" value="Chromosome 23"/>
</dbReference>
<keyword evidence="4 8" id="KW-0256">Endoplasmic reticulum</keyword>
<evidence type="ECO:0000256" key="5">
    <source>
        <dbReference type="ARBA" id="ARBA00022989"/>
    </source>
</evidence>
<dbReference type="InterPro" id="IPR057434">
    <property type="entry name" value="LMF1/2_N"/>
</dbReference>
<reference evidence="11" key="3">
    <citation type="submission" date="2025-08" db="UniProtKB">
        <authorList>
            <consortium name="Ensembl"/>
        </authorList>
    </citation>
    <scope>IDENTIFICATION</scope>
</reference>
<keyword evidence="6 8" id="KW-0472">Membrane</keyword>
<feature type="transmembrane region" description="Helical" evidence="8">
    <location>
        <begin position="106"/>
        <end position="126"/>
    </location>
</feature>
<keyword evidence="7" id="KW-0325">Glycoprotein</keyword>
<evidence type="ECO:0000256" key="8">
    <source>
        <dbReference type="RuleBase" id="RU361229"/>
    </source>
</evidence>
<dbReference type="Ensembl" id="ENSELUT00000082028.2">
    <property type="protein sequence ID" value="ENSELUP00000057313.1"/>
    <property type="gene ID" value="ENSELUG00000019944.3"/>
</dbReference>
<reference evidence="11" key="2">
    <citation type="submission" date="2020-02" db="EMBL/GenBank/DDBJ databases">
        <title>Esox lucius (northern pike) genome, fEsoLuc1, primary haplotype.</title>
        <authorList>
            <person name="Myers G."/>
            <person name="Karagic N."/>
            <person name="Meyer A."/>
            <person name="Pippel M."/>
            <person name="Reichard M."/>
            <person name="Winkler S."/>
            <person name="Tracey A."/>
            <person name="Sims Y."/>
            <person name="Howe K."/>
            <person name="Rhie A."/>
            <person name="Formenti G."/>
            <person name="Durbin R."/>
            <person name="Fedrigo O."/>
            <person name="Jarvis E.D."/>
        </authorList>
    </citation>
    <scope>NUCLEOTIDE SEQUENCE [LARGE SCALE GENOMIC DNA]</scope>
</reference>
<dbReference type="Pfam" id="PF06762">
    <property type="entry name" value="LMF1"/>
    <property type="match status" value="1"/>
</dbReference>
<feature type="transmembrane region" description="Helical" evidence="8">
    <location>
        <begin position="162"/>
        <end position="181"/>
    </location>
</feature>
<dbReference type="PANTHER" id="PTHR14463">
    <property type="entry name" value="LIPASE MATURATION FACTOR"/>
    <property type="match status" value="1"/>
</dbReference>
<accession>A0A6Q2XUR7</accession>
<protein>
    <recommendedName>
        <fullName evidence="8">Lipase maturation factor</fullName>
    </recommendedName>
</protein>
<evidence type="ECO:0000259" key="9">
    <source>
        <dbReference type="Pfam" id="PF06762"/>
    </source>
</evidence>
<reference evidence="11" key="4">
    <citation type="submission" date="2025-09" db="UniProtKB">
        <authorList>
            <consortium name="Ensembl"/>
        </authorList>
    </citation>
    <scope>IDENTIFICATION</scope>
</reference>
<dbReference type="PANTHER" id="PTHR14463:SF5">
    <property type="entry name" value="LIPASE MATURATION FACTOR 2"/>
    <property type="match status" value="1"/>
</dbReference>
<dbReference type="InterPro" id="IPR009613">
    <property type="entry name" value="LMF"/>
</dbReference>
<evidence type="ECO:0000256" key="1">
    <source>
        <dbReference type="ARBA" id="ARBA00004477"/>
    </source>
</evidence>
<reference evidence="12" key="1">
    <citation type="journal article" date="2014" name="PLoS ONE">
        <title>The genome and linkage map of the northern pike (Esox lucius): conserved synteny revealed between the salmonid sister group and the Neoteleostei.</title>
        <authorList>
            <person name="Rondeau E.B."/>
            <person name="Minkley D.R."/>
            <person name="Leong J.S."/>
            <person name="Messmer A.M."/>
            <person name="Jantzen J.R."/>
            <person name="von Schalburg K.R."/>
            <person name="Lemon C."/>
            <person name="Bird N.H."/>
            <person name="Koop B.F."/>
        </authorList>
    </citation>
    <scope>NUCLEOTIDE SEQUENCE</scope>
</reference>
<dbReference type="AlphaFoldDB" id="A0A6Q2XUR7"/>
<sequence>MGETRLPRHMFLWIMTIIYMFAFASLYVQIPGLYGNEGVLPVLQMEPHMSDSKPVFEYLREHPSLLWLMPRLGLDLDAQQVMELLCLTGALLSLGAALLEPLRDSITFFCLWALYLSLCQVGEEFLHFHWDSLLLEAGFLAVLIAPLNLLRRRSVFRHHDAMTFWLVRWLLFRVTFGSGVAKLANHCPSWWGLTAAKHMVETQGIPSPLSWFLRQLPDWYLKLVTVSILVMEIAVPFLYFAPIRYLRLAAFYLQVFQLMLYGNYGFLPLLSLALTFSLLDDDHVSYWLGHSKRRAKSMYDLTSLFTQPLTVQFPPQRCVCVRGFLWKLWGLVQWAVFASAVVAVFTLSVVPYSSIMQISSSKILPEVKKAYSLVERYRLVSAYRLDNKINSVDGRPEIILEGSMDKNTWTEIEFMYKPGKVDVAPPVVTPHLPRLDWQMSQAAQRTAEHSPWFTGLVHRLLHGNKDVVRLIQTDSVQYPFSQAPPGYIRARLYKYLFTQTTQDGSTPKAWWRRHFVEEFYPTVQLGDPILKAMLSQHRLTVSLFDFGHILYSYAQKFV</sequence>
<keyword evidence="5 8" id="KW-1133">Transmembrane helix</keyword>
<organism evidence="11 12">
    <name type="scientific">Esox lucius</name>
    <name type="common">Northern pike</name>
    <dbReference type="NCBI Taxonomy" id="8010"/>
    <lineage>
        <taxon>Eukaryota</taxon>
        <taxon>Metazoa</taxon>
        <taxon>Chordata</taxon>
        <taxon>Craniata</taxon>
        <taxon>Vertebrata</taxon>
        <taxon>Euteleostomi</taxon>
        <taxon>Actinopterygii</taxon>
        <taxon>Neopterygii</taxon>
        <taxon>Teleostei</taxon>
        <taxon>Protacanthopterygii</taxon>
        <taxon>Esociformes</taxon>
        <taxon>Esocidae</taxon>
        <taxon>Esox</taxon>
    </lineage>
</organism>
<comment type="function">
    <text evidence="8">Involved in the maturation of specific proteins in the endoplasmic reticulum.</text>
</comment>
<dbReference type="GeneTree" id="ENSGT00530000063702"/>
<comment type="similarity">
    <text evidence="2 8">Belongs to the lipase maturation factor family.</text>
</comment>
<feature type="transmembrane region" description="Helical" evidence="8">
    <location>
        <begin position="12"/>
        <end position="30"/>
    </location>
</feature>
<evidence type="ECO:0000256" key="6">
    <source>
        <dbReference type="ARBA" id="ARBA00023136"/>
    </source>
</evidence>
<dbReference type="GO" id="GO:0005789">
    <property type="term" value="C:endoplasmic reticulum membrane"/>
    <property type="evidence" value="ECO:0007669"/>
    <property type="project" value="UniProtKB-SubCell"/>
</dbReference>
<evidence type="ECO:0000256" key="4">
    <source>
        <dbReference type="ARBA" id="ARBA00022824"/>
    </source>
</evidence>
<evidence type="ECO:0000313" key="12">
    <source>
        <dbReference type="Proteomes" id="UP000265140"/>
    </source>
</evidence>
<feature type="transmembrane region" description="Helical" evidence="8">
    <location>
        <begin position="331"/>
        <end position="352"/>
    </location>
</feature>
<feature type="transmembrane region" description="Helical" evidence="8">
    <location>
        <begin position="219"/>
        <end position="240"/>
    </location>
</feature>
<dbReference type="InterPro" id="IPR057433">
    <property type="entry name" value="LMF1/2_C"/>
</dbReference>
<evidence type="ECO:0000313" key="11">
    <source>
        <dbReference type="Ensembl" id="ENSELUP00000057313.1"/>
    </source>
</evidence>
<feature type="domain" description="Lipase maturation factor 1/2 C-terminal" evidence="10">
    <location>
        <begin position="379"/>
        <end position="521"/>
    </location>
</feature>
<evidence type="ECO:0000259" key="10">
    <source>
        <dbReference type="Pfam" id="PF25179"/>
    </source>
</evidence>
<dbReference type="Bgee" id="ENSELUG00000019944">
    <property type="expression patterns" value="Expressed in nose and 15 other cell types or tissues"/>
</dbReference>
<keyword evidence="3 8" id="KW-0812">Transmembrane</keyword>
<comment type="subcellular location">
    <subcellularLocation>
        <location evidence="1 8">Endoplasmic reticulum membrane</location>
        <topology evidence="1 8">Multi-pass membrane protein</topology>
    </subcellularLocation>
</comment>
<proteinExistence type="inferred from homology"/>
<feature type="transmembrane region" description="Helical" evidence="8">
    <location>
        <begin position="81"/>
        <end position="99"/>
    </location>
</feature>
<evidence type="ECO:0000256" key="3">
    <source>
        <dbReference type="ARBA" id="ARBA00022692"/>
    </source>
</evidence>
<feature type="transmembrane region" description="Helical" evidence="8">
    <location>
        <begin position="132"/>
        <end position="150"/>
    </location>
</feature>
<dbReference type="GO" id="GO:0051604">
    <property type="term" value="P:protein maturation"/>
    <property type="evidence" value="ECO:0007669"/>
    <property type="project" value="InterPro"/>
</dbReference>
<keyword evidence="12" id="KW-1185">Reference proteome</keyword>
<name>A0A6Q2XUR7_ESOLU</name>
<dbReference type="Pfam" id="PF25179">
    <property type="entry name" value="LMF1_C"/>
    <property type="match status" value="1"/>
</dbReference>
<evidence type="ECO:0000256" key="2">
    <source>
        <dbReference type="ARBA" id="ARBA00005512"/>
    </source>
</evidence>
<evidence type="ECO:0000256" key="7">
    <source>
        <dbReference type="ARBA" id="ARBA00023180"/>
    </source>
</evidence>
<feature type="domain" description="Lipase maturation factor 1/2 N-terminal" evidence="9">
    <location>
        <begin position="127"/>
        <end position="285"/>
    </location>
</feature>